<keyword evidence="3" id="KW-1185">Reference proteome</keyword>
<proteinExistence type="predicted"/>
<comment type="caution">
    <text evidence="2">The sequence shown here is derived from an EMBL/GenBank/DDBJ whole genome shotgun (WGS) entry which is preliminary data.</text>
</comment>
<name>A0ABU7LB12_9NOCA</name>
<dbReference type="EMBL" id="JAUTXY010000006">
    <property type="protein sequence ID" value="MEE2058740.1"/>
    <property type="molecule type" value="Genomic_DNA"/>
</dbReference>
<dbReference type="SUPFAM" id="SSF54427">
    <property type="entry name" value="NTF2-like"/>
    <property type="match status" value="1"/>
</dbReference>
<evidence type="ECO:0000259" key="1">
    <source>
        <dbReference type="Pfam" id="PF12680"/>
    </source>
</evidence>
<dbReference type="Proteomes" id="UP001336020">
    <property type="component" value="Unassembled WGS sequence"/>
</dbReference>
<evidence type="ECO:0000313" key="2">
    <source>
        <dbReference type="EMBL" id="MEE2058740.1"/>
    </source>
</evidence>
<evidence type="ECO:0000313" key="3">
    <source>
        <dbReference type="Proteomes" id="UP001336020"/>
    </source>
</evidence>
<dbReference type="InterPro" id="IPR032710">
    <property type="entry name" value="NTF2-like_dom_sf"/>
</dbReference>
<reference evidence="2 3" key="1">
    <citation type="submission" date="2023-07" db="EMBL/GenBank/DDBJ databases">
        <authorList>
            <person name="Girao M."/>
            <person name="Carvalho M.F."/>
        </authorList>
    </citation>
    <scope>NUCLEOTIDE SEQUENCE [LARGE SCALE GENOMIC DNA]</scope>
    <source>
        <strain evidence="2 3">YIM65754</strain>
    </source>
</reference>
<accession>A0ABU7LB12</accession>
<protein>
    <submittedName>
        <fullName evidence="2">Nuclear transport factor 2 family protein</fullName>
    </submittedName>
</protein>
<dbReference type="InterPro" id="IPR037401">
    <property type="entry name" value="SnoaL-like"/>
</dbReference>
<dbReference type="RefSeq" id="WP_330133989.1">
    <property type="nucleotide sequence ID" value="NZ_JAUTXY010000006.1"/>
</dbReference>
<dbReference type="Gene3D" id="3.10.450.50">
    <property type="match status" value="1"/>
</dbReference>
<sequence>MTDTTNLEGTDVAAAIERYVRFWNSGDDESLTRATWSDDVEYCAPVGVLGGPAALVDFRKQFSEHMRGYEFGLRGEPDVHHDRARVVWELITPDADPFATGTDILVVDDRGRVRGVTTFLDRAPAGFDSHAHH</sequence>
<gene>
    <name evidence="2" type="ORF">Q7514_14550</name>
</gene>
<organism evidence="2 3">
    <name type="scientific">Rhodococcus artemisiae</name>
    <dbReference type="NCBI Taxonomy" id="714159"/>
    <lineage>
        <taxon>Bacteria</taxon>
        <taxon>Bacillati</taxon>
        <taxon>Actinomycetota</taxon>
        <taxon>Actinomycetes</taxon>
        <taxon>Mycobacteriales</taxon>
        <taxon>Nocardiaceae</taxon>
        <taxon>Rhodococcus</taxon>
    </lineage>
</organism>
<feature type="domain" description="SnoaL-like" evidence="1">
    <location>
        <begin position="16"/>
        <end position="113"/>
    </location>
</feature>
<dbReference type="Pfam" id="PF12680">
    <property type="entry name" value="SnoaL_2"/>
    <property type="match status" value="1"/>
</dbReference>